<dbReference type="Pfam" id="PF20432">
    <property type="entry name" value="Xre-like-HTH"/>
    <property type="match status" value="1"/>
</dbReference>
<feature type="domain" description="Antitoxin Xre/MbcA/ParS-like toxin-binding" evidence="1">
    <location>
        <begin position="93"/>
        <end position="143"/>
    </location>
</feature>
<protein>
    <submittedName>
        <fullName evidence="3">DUF2384 domain-containing protein</fullName>
    </submittedName>
</protein>
<organism evidence="3 4">
    <name type="scientific">Acidithiobacillus ferrivorans</name>
    <dbReference type="NCBI Taxonomy" id="160808"/>
    <lineage>
        <taxon>Bacteria</taxon>
        <taxon>Pseudomonadati</taxon>
        <taxon>Pseudomonadota</taxon>
        <taxon>Acidithiobacillia</taxon>
        <taxon>Acidithiobacillales</taxon>
        <taxon>Acidithiobacillaceae</taxon>
        <taxon>Acidithiobacillus</taxon>
    </lineage>
</organism>
<evidence type="ECO:0000313" key="4">
    <source>
        <dbReference type="Proteomes" id="UP000595420"/>
    </source>
</evidence>
<evidence type="ECO:0000259" key="1">
    <source>
        <dbReference type="Pfam" id="PF09722"/>
    </source>
</evidence>
<dbReference type="Pfam" id="PF09722">
    <property type="entry name" value="Xre_MbcA_ParS_C"/>
    <property type="match status" value="1"/>
</dbReference>
<dbReference type="InterPro" id="IPR024467">
    <property type="entry name" value="Xre/MbcA/ParS-like_toxin-bd"/>
</dbReference>
<feature type="domain" description="Antitoxin Xre-like helix-turn-helix" evidence="2">
    <location>
        <begin position="30"/>
        <end position="89"/>
    </location>
</feature>
<dbReference type="GO" id="GO:0003677">
    <property type="term" value="F:DNA binding"/>
    <property type="evidence" value="ECO:0007669"/>
    <property type="project" value="InterPro"/>
</dbReference>
<dbReference type="Proteomes" id="UP000595420">
    <property type="component" value="Chromosome"/>
</dbReference>
<dbReference type="RefSeq" id="WP_014029068.1">
    <property type="nucleotide sequence ID" value="NZ_CP059488.1"/>
</dbReference>
<dbReference type="EMBL" id="CP059488">
    <property type="protein sequence ID" value="QQD74050.1"/>
    <property type="molecule type" value="Genomic_DNA"/>
</dbReference>
<reference evidence="3 4" key="1">
    <citation type="submission" date="2020-07" db="EMBL/GenBank/DDBJ databases">
        <title>Complete genome sequence analysis of Acidithiobacillus ferrivorans XJFY6S-08 reveals extreme environmental adaptation to alpine acid mine drainage.</title>
        <authorList>
            <person name="Yan L."/>
            <person name="Ni Y."/>
        </authorList>
    </citation>
    <scope>NUCLEOTIDE SEQUENCE [LARGE SCALE GENOMIC DNA]</scope>
    <source>
        <strain evidence="3 4">XJFY6S-08</strain>
    </source>
</reference>
<gene>
    <name evidence="3" type="ORF">H2515_07495</name>
</gene>
<proteinExistence type="predicted"/>
<evidence type="ECO:0000259" key="2">
    <source>
        <dbReference type="Pfam" id="PF20432"/>
    </source>
</evidence>
<sequence>MAIALIEPGTPASQGILRLLGLLPEEDTALLELTETGVPLAQLALLTELGLTKTEIQVLIIPARTMSHRKAGTGRLNREESDRFLRVLRCLLQARQTFGDPEKALRWLRKPKTGLNGRTPLTALETEMGARLVEEWLVRIDQGMAA</sequence>
<evidence type="ECO:0000313" key="3">
    <source>
        <dbReference type="EMBL" id="QQD74050.1"/>
    </source>
</evidence>
<dbReference type="NCBIfam" id="TIGR02293">
    <property type="entry name" value="TAS_TIGR02293"/>
    <property type="match status" value="1"/>
</dbReference>
<dbReference type="InterPro" id="IPR011979">
    <property type="entry name" value="Antitox_Xre"/>
</dbReference>
<name>A0A1E7XU14_9PROT</name>
<dbReference type="InterPro" id="IPR046847">
    <property type="entry name" value="Xre-like_HTH"/>
</dbReference>
<accession>A0A1E7XU14</accession>
<dbReference type="AlphaFoldDB" id="A0A1E7XU14"/>